<evidence type="ECO:0000313" key="2">
    <source>
        <dbReference type="Proteomes" id="UP001055439"/>
    </source>
</evidence>
<dbReference type="Proteomes" id="UP001055439">
    <property type="component" value="Chromosome 7"/>
</dbReference>
<proteinExistence type="predicted"/>
<protein>
    <submittedName>
        <fullName evidence="1">Uncharacterized protein</fullName>
    </submittedName>
</protein>
<organism evidence="1 2">
    <name type="scientific">Musa troglodytarum</name>
    <name type="common">fe'i banana</name>
    <dbReference type="NCBI Taxonomy" id="320322"/>
    <lineage>
        <taxon>Eukaryota</taxon>
        <taxon>Viridiplantae</taxon>
        <taxon>Streptophyta</taxon>
        <taxon>Embryophyta</taxon>
        <taxon>Tracheophyta</taxon>
        <taxon>Spermatophyta</taxon>
        <taxon>Magnoliopsida</taxon>
        <taxon>Liliopsida</taxon>
        <taxon>Zingiberales</taxon>
        <taxon>Musaceae</taxon>
        <taxon>Musa</taxon>
    </lineage>
</organism>
<reference evidence="1" key="1">
    <citation type="submission" date="2022-05" db="EMBL/GenBank/DDBJ databases">
        <title>The Musa troglodytarum L. genome provides insights into the mechanism of non-climacteric behaviour and enrichment of carotenoids.</title>
        <authorList>
            <person name="Wang J."/>
        </authorList>
    </citation>
    <scope>NUCLEOTIDE SEQUENCE</scope>
    <source>
        <tissue evidence="1">Leaf</tissue>
    </source>
</reference>
<dbReference type="EMBL" id="CP097509">
    <property type="protein sequence ID" value="URE14952.1"/>
    <property type="molecule type" value="Genomic_DNA"/>
</dbReference>
<accession>A0A9E7GMR4</accession>
<name>A0A9E7GMR4_9LILI</name>
<dbReference type="AlphaFoldDB" id="A0A9E7GMR4"/>
<keyword evidence="2" id="KW-1185">Reference proteome</keyword>
<gene>
    <name evidence="1" type="ORF">MUK42_30407</name>
</gene>
<sequence length="121" mass="13736">MPDPKQWPELTLGNFSRARKGVTMTLMPPPSSDEFDGAKRMKELLGSSKAVLSAVFDPFFFTWEMSHSTVFEYETHHSHLLGELLWLQECLLSENCRTTEEISAGESTRWIGLDVAGWPTE</sequence>
<evidence type="ECO:0000313" key="1">
    <source>
        <dbReference type="EMBL" id="URE14952.1"/>
    </source>
</evidence>